<keyword evidence="2" id="KW-1185">Reference proteome</keyword>
<accession>A0A445DXG2</accession>
<evidence type="ECO:0000313" key="2">
    <source>
        <dbReference type="Proteomes" id="UP000289738"/>
    </source>
</evidence>
<organism evidence="1 2">
    <name type="scientific">Arachis hypogaea</name>
    <name type="common">Peanut</name>
    <dbReference type="NCBI Taxonomy" id="3818"/>
    <lineage>
        <taxon>Eukaryota</taxon>
        <taxon>Viridiplantae</taxon>
        <taxon>Streptophyta</taxon>
        <taxon>Embryophyta</taxon>
        <taxon>Tracheophyta</taxon>
        <taxon>Spermatophyta</taxon>
        <taxon>Magnoliopsida</taxon>
        <taxon>eudicotyledons</taxon>
        <taxon>Gunneridae</taxon>
        <taxon>Pentapetalae</taxon>
        <taxon>rosids</taxon>
        <taxon>fabids</taxon>
        <taxon>Fabales</taxon>
        <taxon>Fabaceae</taxon>
        <taxon>Papilionoideae</taxon>
        <taxon>50 kb inversion clade</taxon>
        <taxon>dalbergioids sensu lato</taxon>
        <taxon>Dalbergieae</taxon>
        <taxon>Pterocarpus clade</taxon>
        <taxon>Arachis</taxon>
    </lineage>
</organism>
<comment type="caution">
    <text evidence="1">The sequence shown here is derived from an EMBL/GenBank/DDBJ whole genome shotgun (WGS) entry which is preliminary data.</text>
</comment>
<gene>
    <name evidence="1" type="ORF">Ahy_A03g014337</name>
</gene>
<dbReference type="AlphaFoldDB" id="A0A445DXG2"/>
<dbReference type="Proteomes" id="UP000289738">
    <property type="component" value="Chromosome A03"/>
</dbReference>
<dbReference type="EMBL" id="SDMP01000003">
    <property type="protein sequence ID" value="RYR67885.1"/>
    <property type="molecule type" value="Genomic_DNA"/>
</dbReference>
<sequence length="68" mass="7540">MIFVEIEQTEQRSKSQKILSITGNKVYRKSMATSPSKAMLGDVYVDDLVSSCSSGVDFTKPAGVYFRI</sequence>
<protein>
    <submittedName>
        <fullName evidence="1">Uncharacterized protein</fullName>
    </submittedName>
</protein>
<reference evidence="1 2" key="1">
    <citation type="submission" date="2019-01" db="EMBL/GenBank/DDBJ databases">
        <title>Sequencing of cultivated peanut Arachis hypogaea provides insights into genome evolution and oil improvement.</title>
        <authorList>
            <person name="Chen X."/>
        </authorList>
    </citation>
    <scope>NUCLEOTIDE SEQUENCE [LARGE SCALE GENOMIC DNA]</scope>
    <source>
        <strain evidence="2">cv. Fuhuasheng</strain>
        <tissue evidence="1">Leaves</tissue>
    </source>
</reference>
<name>A0A445DXG2_ARAHY</name>
<proteinExistence type="predicted"/>
<evidence type="ECO:0000313" key="1">
    <source>
        <dbReference type="EMBL" id="RYR67885.1"/>
    </source>
</evidence>